<evidence type="ECO:0000256" key="2">
    <source>
        <dbReference type="ARBA" id="ARBA00009256"/>
    </source>
</evidence>
<dbReference type="UniPathway" id="UPA00028">
    <property type="reaction ID" value="UER00005"/>
</dbReference>
<dbReference type="OrthoDB" id="9773087at2"/>
<comment type="function">
    <text evidence="8">Catalyzes the condensation of pantoate with beta-alanine in an ATP-dependent reaction via a pantoyl-adenylate intermediate.</text>
</comment>
<keyword evidence="10" id="KW-1185">Reference proteome</keyword>
<comment type="similarity">
    <text evidence="2 8">Belongs to the pantothenate synthetase family.</text>
</comment>
<evidence type="ECO:0000256" key="7">
    <source>
        <dbReference type="ARBA" id="ARBA00048258"/>
    </source>
</evidence>
<feature type="binding site" evidence="8">
    <location>
        <position position="61"/>
    </location>
    <ligand>
        <name>(R)-pantoate</name>
        <dbReference type="ChEBI" id="CHEBI:15980"/>
    </ligand>
</feature>
<dbReference type="Gene3D" id="3.30.1300.10">
    <property type="entry name" value="Pantoate-beta-alanine ligase, C-terminal domain"/>
    <property type="match status" value="1"/>
</dbReference>
<comment type="pathway">
    <text evidence="1 8">Cofactor biosynthesis; (R)-pantothenate biosynthesis; (R)-pantothenate from (R)-pantoate and beta-alanine: step 1/1.</text>
</comment>
<dbReference type="FunFam" id="3.30.1300.10:FF:000001">
    <property type="entry name" value="Pantothenate synthetase"/>
    <property type="match status" value="1"/>
</dbReference>
<comment type="miscellaneous">
    <text evidence="8">The reaction proceeds by a bi uni uni bi ping pong mechanism.</text>
</comment>
<dbReference type="CDD" id="cd00560">
    <property type="entry name" value="PanC"/>
    <property type="match status" value="1"/>
</dbReference>
<dbReference type="AlphaFoldDB" id="A0A1E8CG65"/>
<feature type="active site" description="Proton donor" evidence="8">
    <location>
        <position position="37"/>
    </location>
</feature>
<gene>
    <name evidence="8" type="primary">panC</name>
    <name evidence="9" type="ORF">PHACT_15260</name>
</gene>
<dbReference type="GO" id="GO:0004592">
    <property type="term" value="F:pantoate-beta-alanine ligase activity"/>
    <property type="evidence" value="ECO:0007669"/>
    <property type="project" value="UniProtKB-UniRule"/>
</dbReference>
<evidence type="ECO:0000256" key="5">
    <source>
        <dbReference type="ARBA" id="ARBA00022741"/>
    </source>
</evidence>
<keyword evidence="8" id="KW-0963">Cytoplasm</keyword>
<evidence type="ECO:0000313" key="9">
    <source>
        <dbReference type="EMBL" id="OFE11197.1"/>
    </source>
</evidence>
<sequence length="284" mass="30790">MQITHHAKELRSLLADVRRSGQRIAVVPTMGNLHSGHIKLVTAALTRADFVVSTIFVNPMQFGQNEDLDSYPHTPDADIEKLQTAGCHCLFAPPVSDIYPNGLAQHTTVQVPGISERHCGASRPGHFDGVATVVSKLFNIVAPDIAVFGLKDYQQFQVIRKVTADLCFDIDIVGVATERDADGLALSSRNGYLSSTEKQTALSLNQTLTLTAQRISQGEHNYRTLEQEAAQTLLANGIQPDYFNICQADTLAPATAANKRLVILAAGFVGKTRLIDNIEVTLTA</sequence>
<dbReference type="PANTHER" id="PTHR21299:SF1">
    <property type="entry name" value="PANTOATE--BETA-ALANINE LIGASE"/>
    <property type="match status" value="1"/>
</dbReference>
<dbReference type="EMBL" id="MASR01000003">
    <property type="protein sequence ID" value="OFE11197.1"/>
    <property type="molecule type" value="Genomic_DNA"/>
</dbReference>
<dbReference type="GO" id="GO:0015940">
    <property type="term" value="P:pantothenate biosynthetic process"/>
    <property type="evidence" value="ECO:0007669"/>
    <property type="project" value="UniProtKB-UniRule"/>
</dbReference>
<dbReference type="PANTHER" id="PTHR21299">
    <property type="entry name" value="CYTIDYLATE KINASE/PANTOATE-BETA-ALANINE LIGASE"/>
    <property type="match status" value="1"/>
</dbReference>
<comment type="caution">
    <text evidence="9">The sequence shown here is derived from an EMBL/GenBank/DDBJ whole genome shotgun (WGS) entry which is preliminary data.</text>
</comment>
<dbReference type="InterPro" id="IPR042176">
    <property type="entry name" value="Pantoate_ligase_C"/>
</dbReference>
<dbReference type="HAMAP" id="MF_00158">
    <property type="entry name" value="PanC"/>
    <property type="match status" value="1"/>
</dbReference>
<feature type="binding site" evidence="8">
    <location>
        <position position="61"/>
    </location>
    <ligand>
        <name>beta-alanine</name>
        <dbReference type="ChEBI" id="CHEBI:57966"/>
    </ligand>
</feature>
<evidence type="ECO:0000313" key="10">
    <source>
        <dbReference type="Proteomes" id="UP000175669"/>
    </source>
</evidence>
<keyword evidence="3 8" id="KW-0436">Ligase</keyword>
<dbReference type="Pfam" id="PF02569">
    <property type="entry name" value="Pantoate_ligase"/>
    <property type="match status" value="1"/>
</dbReference>
<dbReference type="NCBIfam" id="TIGR00018">
    <property type="entry name" value="panC"/>
    <property type="match status" value="1"/>
</dbReference>
<dbReference type="STRING" id="1524254.PHACT_15260"/>
<comment type="subcellular location">
    <subcellularLocation>
        <location evidence="8">Cytoplasm</location>
    </subcellularLocation>
</comment>
<comment type="catalytic activity">
    <reaction evidence="7 8">
        <text>(R)-pantoate + beta-alanine + ATP = (R)-pantothenate + AMP + diphosphate + H(+)</text>
        <dbReference type="Rhea" id="RHEA:10912"/>
        <dbReference type="ChEBI" id="CHEBI:15378"/>
        <dbReference type="ChEBI" id="CHEBI:15980"/>
        <dbReference type="ChEBI" id="CHEBI:29032"/>
        <dbReference type="ChEBI" id="CHEBI:30616"/>
        <dbReference type="ChEBI" id="CHEBI:33019"/>
        <dbReference type="ChEBI" id="CHEBI:57966"/>
        <dbReference type="ChEBI" id="CHEBI:456215"/>
        <dbReference type="EC" id="6.3.2.1"/>
    </reaction>
</comment>
<organism evidence="9 10">
    <name type="scientific">Pseudohongiella acticola</name>
    <dbReference type="NCBI Taxonomy" id="1524254"/>
    <lineage>
        <taxon>Bacteria</taxon>
        <taxon>Pseudomonadati</taxon>
        <taxon>Pseudomonadota</taxon>
        <taxon>Gammaproteobacteria</taxon>
        <taxon>Pseudomonadales</taxon>
        <taxon>Pseudohongiellaceae</taxon>
        <taxon>Pseudohongiella</taxon>
    </lineage>
</organism>
<keyword evidence="6 8" id="KW-0067">ATP-binding</keyword>
<reference evidence="10" key="1">
    <citation type="submission" date="2016-07" db="EMBL/GenBank/DDBJ databases">
        <authorList>
            <person name="Florea S."/>
            <person name="Webb J.S."/>
            <person name="Jaromczyk J."/>
            <person name="Schardl C.L."/>
        </authorList>
    </citation>
    <scope>NUCLEOTIDE SEQUENCE [LARGE SCALE GENOMIC DNA]</scope>
    <source>
        <strain evidence="10">KCTC 42131</strain>
    </source>
</reference>
<feature type="binding site" evidence="8">
    <location>
        <begin position="30"/>
        <end position="37"/>
    </location>
    <ligand>
        <name>ATP</name>
        <dbReference type="ChEBI" id="CHEBI:30616"/>
    </ligand>
</feature>
<dbReference type="GO" id="GO:0005524">
    <property type="term" value="F:ATP binding"/>
    <property type="evidence" value="ECO:0007669"/>
    <property type="project" value="UniProtKB-KW"/>
</dbReference>
<proteinExistence type="inferred from homology"/>
<evidence type="ECO:0000256" key="3">
    <source>
        <dbReference type="ARBA" id="ARBA00022598"/>
    </source>
</evidence>
<feature type="binding site" evidence="8">
    <location>
        <position position="155"/>
    </location>
    <ligand>
        <name>(R)-pantoate</name>
        <dbReference type="ChEBI" id="CHEBI:15980"/>
    </ligand>
</feature>
<dbReference type="EC" id="6.3.2.1" evidence="8"/>
<feature type="binding site" evidence="8">
    <location>
        <begin position="186"/>
        <end position="189"/>
    </location>
    <ligand>
        <name>ATP</name>
        <dbReference type="ChEBI" id="CHEBI:30616"/>
    </ligand>
</feature>
<dbReference type="FunFam" id="3.40.50.620:FF:000013">
    <property type="entry name" value="Pantothenate synthetase"/>
    <property type="match status" value="1"/>
</dbReference>
<dbReference type="RefSeq" id="WP_070119133.1">
    <property type="nucleotide sequence ID" value="NZ_MASR01000003.1"/>
</dbReference>
<dbReference type="SUPFAM" id="SSF52374">
    <property type="entry name" value="Nucleotidylyl transferase"/>
    <property type="match status" value="1"/>
</dbReference>
<evidence type="ECO:0000256" key="4">
    <source>
        <dbReference type="ARBA" id="ARBA00022655"/>
    </source>
</evidence>
<keyword evidence="4 8" id="KW-0566">Pantothenate biosynthesis</keyword>
<keyword evidence="5 8" id="KW-0547">Nucleotide-binding</keyword>
<dbReference type="InterPro" id="IPR014729">
    <property type="entry name" value="Rossmann-like_a/b/a_fold"/>
</dbReference>
<dbReference type="Proteomes" id="UP000175669">
    <property type="component" value="Unassembled WGS sequence"/>
</dbReference>
<evidence type="ECO:0000256" key="1">
    <source>
        <dbReference type="ARBA" id="ARBA00004990"/>
    </source>
</evidence>
<dbReference type="GO" id="GO:0005829">
    <property type="term" value="C:cytosol"/>
    <property type="evidence" value="ECO:0007669"/>
    <property type="project" value="TreeGrafter"/>
</dbReference>
<dbReference type="Gene3D" id="3.40.50.620">
    <property type="entry name" value="HUPs"/>
    <property type="match status" value="1"/>
</dbReference>
<dbReference type="InterPro" id="IPR003721">
    <property type="entry name" value="Pantoate_ligase"/>
</dbReference>
<protein>
    <recommendedName>
        <fullName evidence="8">Pantothenate synthetase</fullName>
        <shortName evidence="8">PS</shortName>
        <ecNumber evidence="8">6.3.2.1</ecNumber>
    </recommendedName>
    <alternativeName>
        <fullName evidence="8">Pantoate--beta-alanine ligase</fullName>
    </alternativeName>
    <alternativeName>
        <fullName evidence="8">Pantoate-activating enzyme</fullName>
    </alternativeName>
</protein>
<name>A0A1E8CG65_9GAMM</name>
<comment type="subunit">
    <text evidence="8">Homodimer.</text>
</comment>
<comment type="caution">
    <text evidence="8">Lacks conserved residue(s) required for the propagation of feature annotation.</text>
</comment>
<evidence type="ECO:0000256" key="8">
    <source>
        <dbReference type="HAMAP-Rule" id="MF_00158"/>
    </source>
</evidence>
<feature type="binding site" evidence="8">
    <location>
        <begin position="149"/>
        <end position="152"/>
    </location>
    <ligand>
        <name>ATP</name>
        <dbReference type="ChEBI" id="CHEBI:30616"/>
    </ligand>
</feature>
<evidence type="ECO:0000256" key="6">
    <source>
        <dbReference type="ARBA" id="ARBA00022840"/>
    </source>
</evidence>
<accession>A0A1E8CG65</accession>